<comment type="similarity">
    <text evidence="2">Belongs to the major facilitator superfamily. Sugar transporter (TC 2.A.1.1) family.</text>
</comment>
<dbReference type="GeneID" id="113738602"/>
<keyword evidence="7 11" id="KW-1133">Transmembrane helix</keyword>
<reference evidence="14" key="1">
    <citation type="submission" date="2025-08" db="UniProtKB">
        <authorList>
            <consortium name="RefSeq"/>
        </authorList>
    </citation>
    <scope>IDENTIFICATION</scope>
    <source>
        <tissue evidence="14">Leaves</tissue>
    </source>
</reference>
<evidence type="ECO:0000256" key="10">
    <source>
        <dbReference type="SAM" id="MobiDB-lite"/>
    </source>
</evidence>
<evidence type="ECO:0000313" key="13">
    <source>
        <dbReference type="Proteomes" id="UP001652660"/>
    </source>
</evidence>
<proteinExistence type="inferred from homology"/>
<feature type="transmembrane region" description="Helical" evidence="11">
    <location>
        <begin position="222"/>
        <end position="245"/>
    </location>
</feature>
<evidence type="ECO:0000256" key="4">
    <source>
        <dbReference type="ARBA" id="ARBA00022597"/>
    </source>
</evidence>
<keyword evidence="8 11" id="KW-0472">Membrane</keyword>
<feature type="region of interest" description="Disordered" evidence="10">
    <location>
        <begin position="1"/>
        <end position="31"/>
    </location>
</feature>
<dbReference type="Pfam" id="PF00083">
    <property type="entry name" value="Sugar_tr"/>
    <property type="match status" value="1"/>
</dbReference>
<keyword evidence="5 11" id="KW-0812">Transmembrane</keyword>
<feature type="transmembrane region" description="Helical" evidence="11">
    <location>
        <begin position="474"/>
        <end position="494"/>
    </location>
</feature>
<evidence type="ECO:0000256" key="3">
    <source>
        <dbReference type="ARBA" id="ARBA00022448"/>
    </source>
</evidence>
<comment type="similarity">
    <text evidence="9">Belongs to the major facilitator superfamily. Phosphate:H(+) symporter (TC 2.A.1.9) family.</text>
</comment>
<feature type="transmembrane region" description="Helical" evidence="11">
    <location>
        <begin position="447"/>
        <end position="468"/>
    </location>
</feature>
<feature type="transmembrane region" description="Helical" evidence="11">
    <location>
        <begin position="342"/>
        <end position="367"/>
    </location>
</feature>
<feature type="domain" description="Major facilitator superfamily (MFS) profile" evidence="12">
    <location>
        <begin position="58"/>
        <end position="498"/>
    </location>
</feature>
<feature type="compositionally biased region" description="Polar residues" evidence="10">
    <location>
        <begin position="20"/>
        <end position="31"/>
    </location>
</feature>
<evidence type="ECO:0000256" key="5">
    <source>
        <dbReference type="ARBA" id="ARBA00022692"/>
    </source>
</evidence>
<dbReference type="Proteomes" id="UP001652660">
    <property type="component" value="Chromosome 4c"/>
</dbReference>
<evidence type="ECO:0000256" key="1">
    <source>
        <dbReference type="ARBA" id="ARBA00004141"/>
    </source>
</evidence>
<dbReference type="PANTHER" id="PTHR23500">
    <property type="entry name" value="SOLUTE CARRIER FAMILY 2, FACILITATED GLUCOSE TRANSPORTER"/>
    <property type="match status" value="1"/>
</dbReference>
<dbReference type="PROSITE" id="PS50850">
    <property type="entry name" value="MFS"/>
    <property type="match status" value="1"/>
</dbReference>
<keyword evidence="13" id="KW-1185">Reference proteome</keyword>
<dbReference type="InterPro" id="IPR005828">
    <property type="entry name" value="MFS_sugar_transport-like"/>
</dbReference>
<evidence type="ECO:0000313" key="14">
    <source>
        <dbReference type="RefSeq" id="XP_071901077.1"/>
    </source>
</evidence>
<name>A0ABM4U1B4_COFAR</name>
<dbReference type="RefSeq" id="XP_071901077.1">
    <property type="nucleotide sequence ID" value="XM_072044976.1"/>
</dbReference>
<dbReference type="Gene3D" id="1.20.1250.20">
    <property type="entry name" value="MFS general substrate transporter like domains"/>
    <property type="match status" value="1"/>
</dbReference>
<keyword evidence="3" id="KW-0813">Transport</keyword>
<dbReference type="InterPro" id="IPR003663">
    <property type="entry name" value="Sugar/inositol_transpt"/>
</dbReference>
<evidence type="ECO:0000256" key="11">
    <source>
        <dbReference type="SAM" id="Phobius"/>
    </source>
</evidence>
<comment type="subcellular location">
    <subcellularLocation>
        <location evidence="1">Membrane</location>
        <topology evidence="1">Multi-pass membrane protein</topology>
    </subcellularLocation>
</comment>
<feature type="transmembrane region" description="Helical" evidence="11">
    <location>
        <begin position="140"/>
        <end position="158"/>
    </location>
</feature>
<keyword evidence="6" id="KW-0769">Symport</keyword>
<organism evidence="13 14">
    <name type="scientific">Coffea arabica</name>
    <name type="common">Arabian coffee</name>
    <dbReference type="NCBI Taxonomy" id="13443"/>
    <lineage>
        <taxon>Eukaryota</taxon>
        <taxon>Viridiplantae</taxon>
        <taxon>Streptophyta</taxon>
        <taxon>Embryophyta</taxon>
        <taxon>Tracheophyta</taxon>
        <taxon>Spermatophyta</taxon>
        <taxon>Magnoliopsida</taxon>
        <taxon>eudicotyledons</taxon>
        <taxon>Gunneridae</taxon>
        <taxon>Pentapetalae</taxon>
        <taxon>asterids</taxon>
        <taxon>lamiids</taxon>
        <taxon>Gentianales</taxon>
        <taxon>Rubiaceae</taxon>
        <taxon>Ixoroideae</taxon>
        <taxon>Gardenieae complex</taxon>
        <taxon>Bertiereae - Coffeeae clade</taxon>
        <taxon>Coffeeae</taxon>
        <taxon>Coffea</taxon>
    </lineage>
</organism>
<evidence type="ECO:0000259" key="12">
    <source>
        <dbReference type="PROSITE" id="PS50850"/>
    </source>
</evidence>
<feature type="transmembrane region" description="Helical" evidence="11">
    <location>
        <begin position="198"/>
        <end position="216"/>
    </location>
</feature>
<dbReference type="PANTHER" id="PTHR23500:SF492">
    <property type="entry name" value="SUGAR TRANSPORT PROTEIN 14-LIKE"/>
    <property type="match status" value="1"/>
</dbReference>
<feature type="compositionally biased region" description="Polar residues" evidence="10">
    <location>
        <begin position="1"/>
        <end position="13"/>
    </location>
</feature>
<evidence type="ECO:0000256" key="7">
    <source>
        <dbReference type="ARBA" id="ARBA00022989"/>
    </source>
</evidence>
<dbReference type="SUPFAM" id="SSF103473">
    <property type="entry name" value="MFS general substrate transporter"/>
    <property type="match status" value="1"/>
</dbReference>
<feature type="transmembrane region" description="Helical" evidence="11">
    <location>
        <begin position="379"/>
        <end position="397"/>
    </location>
</feature>
<dbReference type="InterPro" id="IPR020846">
    <property type="entry name" value="MFS_dom"/>
</dbReference>
<feature type="transmembrane region" description="Helical" evidence="11">
    <location>
        <begin position="110"/>
        <end position="128"/>
    </location>
</feature>
<accession>A0ABM4U1B4</accession>
<sequence>MPTTQVEKATTPQKIKEEPSSSWSTVKPQPKQSRYLLEIEEWTVEPESTAEVRFSAESVSITQSEHIMPTHSPRFVQRKDVINRIRILKLLALLGGITVGYAFNVSDFKSLMISSIIPLGASISVLPAHVLSNRWGRKPVLRIGLILLSVGSGLFAWLPLAFLGIVGSIMSGLGSGITNQVIPIICSELAPEENLSVLYGYQSLGGFVVLGIYLIASYSPKWVWRVPFGILCFLAVVLLVISFFIDESPRCLIQQDKVQAARHVFTKYRDPRKTIVDEEFAELEKAIEDEKKISAVKDLLSPQNRATLIIKAVAELVPQLLGASSLMFFGPLASTSVSSNSHILFITSAGAGLWGFLMTLFVSFFLLKRCGRRRVAIGSSFLTLLSQISLWVVLHFFANSHSDFTKPVAYTMIGAIALNYAGFNMLTNPYGWIKSSIEGPGGALADAWLKSLGPFMMVIMNVALIHMFCTIEAFVYVFTGFFAAFTTSFVYILVPEASQIGTYNMTRLIWMLQWFWKKFIKEEDLKFVKEEDSCSKQRV</sequence>
<dbReference type="InterPro" id="IPR045262">
    <property type="entry name" value="STP/PLT_plant"/>
</dbReference>
<evidence type="ECO:0000256" key="9">
    <source>
        <dbReference type="ARBA" id="ARBA00044504"/>
    </source>
</evidence>
<gene>
    <name evidence="14" type="primary">LOC113738602</name>
</gene>
<evidence type="ECO:0000256" key="2">
    <source>
        <dbReference type="ARBA" id="ARBA00010992"/>
    </source>
</evidence>
<evidence type="ECO:0000256" key="8">
    <source>
        <dbReference type="ARBA" id="ARBA00023136"/>
    </source>
</evidence>
<evidence type="ECO:0000256" key="6">
    <source>
        <dbReference type="ARBA" id="ARBA00022847"/>
    </source>
</evidence>
<feature type="transmembrane region" description="Helical" evidence="11">
    <location>
        <begin position="409"/>
        <end position="426"/>
    </location>
</feature>
<dbReference type="InterPro" id="IPR036259">
    <property type="entry name" value="MFS_trans_sf"/>
</dbReference>
<protein>
    <submittedName>
        <fullName evidence="14">Sugar transport protein 8-like</fullName>
    </submittedName>
</protein>
<feature type="transmembrane region" description="Helical" evidence="11">
    <location>
        <begin position="87"/>
        <end position="104"/>
    </location>
</feature>
<dbReference type="PRINTS" id="PR00171">
    <property type="entry name" value="SUGRTRNSPORT"/>
</dbReference>
<keyword evidence="4" id="KW-0762">Sugar transport</keyword>